<dbReference type="EMBL" id="NNRU01000005">
    <property type="protein sequence ID" value="RFT28165.1"/>
    <property type="molecule type" value="Genomic_DNA"/>
</dbReference>
<evidence type="ECO:0000256" key="2">
    <source>
        <dbReference type="ARBA" id="ARBA00005417"/>
    </source>
</evidence>
<comment type="caution">
    <text evidence="9">The sequence shown here is derived from an EMBL/GenBank/DDBJ whole genome shotgun (WGS) entry which is preliminary data.</text>
</comment>
<accession>A0A2N6SAI9</accession>
<dbReference type="GeneID" id="45576851"/>
<evidence type="ECO:0000256" key="1">
    <source>
        <dbReference type="ARBA" id="ARBA00004202"/>
    </source>
</evidence>
<dbReference type="InterPro" id="IPR015856">
    <property type="entry name" value="ABC_transpr_CbiO/EcfA_su"/>
</dbReference>
<dbReference type="AlphaFoldDB" id="A0A2N6SAI9"/>
<dbReference type="InterPro" id="IPR003593">
    <property type="entry name" value="AAA+_ATPase"/>
</dbReference>
<dbReference type="PANTHER" id="PTHR43553:SF27">
    <property type="entry name" value="ENERGY-COUPLING FACTOR TRANSPORTER ATP-BINDING PROTEIN ECFA2"/>
    <property type="match status" value="1"/>
</dbReference>
<dbReference type="SUPFAM" id="SSF52540">
    <property type="entry name" value="P-loop containing nucleoside triphosphate hydrolases"/>
    <property type="match status" value="1"/>
</dbReference>
<evidence type="ECO:0000256" key="3">
    <source>
        <dbReference type="ARBA" id="ARBA00022448"/>
    </source>
</evidence>
<evidence type="ECO:0000256" key="7">
    <source>
        <dbReference type="ARBA" id="ARBA00022967"/>
    </source>
</evidence>
<proteinExistence type="inferred from homology"/>
<dbReference type="Gene3D" id="3.40.50.300">
    <property type="entry name" value="P-loop containing nucleotide triphosphate hydrolases"/>
    <property type="match status" value="1"/>
</dbReference>
<dbReference type="GO" id="GO:0005524">
    <property type="term" value="F:ATP binding"/>
    <property type="evidence" value="ECO:0007669"/>
    <property type="project" value="UniProtKB-KW"/>
</dbReference>
<comment type="subcellular location">
    <subcellularLocation>
        <location evidence="1">Cell membrane</location>
        <topology evidence="1">Peripheral membrane protein</topology>
    </subcellularLocation>
</comment>
<evidence type="ECO:0000256" key="4">
    <source>
        <dbReference type="ARBA" id="ARBA00022475"/>
    </source>
</evidence>
<gene>
    <name evidence="9" type="ORF">CG405_06860</name>
</gene>
<evidence type="ECO:0000256" key="5">
    <source>
        <dbReference type="ARBA" id="ARBA00022741"/>
    </source>
</evidence>
<evidence type="ECO:0000256" key="8">
    <source>
        <dbReference type="ARBA" id="ARBA00023136"/>
    </source>
</evidence>
<dbReference type="Pfam" id="PF00005">
    <property type="entry name" value="ABC_tran"/>
    <property type="match status" value="1"/>
</dbReference>
<keyword evidence="5" id="KW-0547">Nucleotide-binding</keyword>
<dbReference type="GO" id="GO:0043190">
    <property type="term" value="C:ATP-binding cassette (ABC) transporter complex"/>
    <property type="evidence" value="ECO:0007669"/>
    <property type="project" value="TreeGrafter"/>
</dbReference>
<keyword evidence="4" id="KW-1003">Cell membrane</keyword>
<dbReference type="InterPro" id="IPR003439">
    <property type="entry name" value="ABC_transporter-like_ATP-bd"/>
</dbReference>
<keyword evidence="6 9" id="KW-0067">ATP-binding</keyword>
<protein>
    <submittedName>
        <fullName evidence="9">ABC transporter ATP-binding protein</fullName>
    </submittedName>
</protein>
<evidence type="ECO:0000313" key="9">
    <source>
        <dbReference type="EMBL" id="RFT28165.1"/>
    </source>
</evidence>
<dbReference type="PANTHER" id="PTHR43553">
    <property type="entry name" value="HEAVY METAL TRANSPORTER"/>
    <property type="match status" value="1"/>
</dbReference>
<dbReference type="SMART" id="SM00382">
    <property type="entry name" value="AAA"/>
    <property type="match status" value="1"/>
</dbReference>
<dbReference type="Proteomes" id="UP000258379">
    <property type="component" value="Unassembled WGS sequence"/>
</dbReference>
<comment type="similarity">
    <text evidence="2">Belongs to the ABC transporter superfamily.</text>
</comment>
<sequence length="281" mass="31850">MSIAIKLNDVSFQYPSNEKIKNKNNDKQEKSCRILNHVNIEFESGELCAIIGSNGAGKSTLAKIIDNLLQPTSGDITIEGKQYKTLKQHDITSLVGYIFQNPNDQIFNSTVHKEITYGIKNINNDLYSRVLNLTGLNDKENTNPFNLSFAERKFINIASALLREPHIIIMDEVTGGLDKPQKMRLVKILNYLHTINVTVLFITHDMEFAYENCQNALILDNGNVLYKGSIESAFQNVEIIKRAHIDQPIIVHIMNALGINYMHKDNPIRALAKYIANRNNH</sequence>
<name>A0A2N6SAI9_GARVA</name>
<dbReference type="GO" id="GO:0016887">
    <property type="term" value="F:ATP hydrolysis activity"/>
    <property type="evidence" value="ECO:0007669"/>
    <property type="project" value="InterPro"/>
</dbReference>
<dbReference type="OMA" id="TALWITH"/>
<organism evidence="9 10">
    <name type="scientific">Gardnerella vaginalis</name>
    <dbReference type="NCBI Taxonomy" id="2702"/>
    <lineage>
        <taxon>Bacteria</taxon>
        <taxon>Bacillati</taxon>
        <taxon>Actinomycetota</taxon>
        <taxon>Actinomycetes</taxon>
        <taxon>Bifidobacteriales</taxon>
        <taxon>Bifidobacteriaceae</taxon>
        <taxon>Gardnerella</taxon>
    </lineage>
</organism>
<dbReference type="CDD" id="cd03225">
    <property type="entry name" value="ABC_cobalt_CbiO_domain1"/>
    <property type="match status" value="1"/>
</dbReference>
<dbReference type="InterPro" id="IPR050095">
    <property type="entry name" value="ECF_ABC_transporter_ATP-bd"/>
</dbReference>
<evidence type="ECO:0000256" key="6">
    <source>
        <dbReference type="ARBA" id="ARBA00022840"/>
    </source>
</evidence>
<dbReference type="PROSITE" id="PS50893">
    <property type="entry name" value="ABC_TRANSPORTER_2"/>
    <property type="match status" value="1"/>
</dbReference>
<dbReference type="GO" id="GO:0042626">
    <property type="term" value="F:ATPase-coupled transmembrane transporter activity"/>
    <property type="evidence" value="ECO:0007669"/>
    <property type="project" value="TreeGrafter"/>
</dbReference>
<reference evidence="9 10" key="1">
    <citation type="submission" date="2017-07" db="EMBL/GenBank/DDBJ databases">
        <title>A comparative genomics approach to explaining the enigmatic role of Gardnerella vaginalis in the vaginal microbiome.</title>
        <authorList>
            <person name="Vancuren S.J."/>
            <person name="Hill J.E."/>
        </authorList>
    </citation>
    <scope>NUCLEOTIDE SEQUENCE [LARGE SCALE GENOMIC DNA]</scope>
    <source>
        <strain evidence="9 10">WP023</strain>
    </source>
</reference>
<evidence type="ECO:0000313" key="10">
    <source>
        <dbReference type="Proteomes" id="UP000258379"/>
    </source>
</evidence>
<keyword evidence="8" id="KW-0472">Membrane</keyword>
<keyword evidence="3" id="KW-0813">Transport</keyword>
<dbReference type="InterPro" id="IPR027417">
    <property type="entry name" value="P-loop_NTPase"/>
</dbReference>
<dbReference type="RefSeq" id="WP_009993757.1">
    <property type="nucleotide sequence ID" value="NZ_JAJNOV010000003.1"/>
</dbReference>
<keyword evidence="7" id="KW-1278">Translocase</keyword>